<name>A0A6J5TBB4_9CAUD</name>
<proteinExistence type="predicted"/>
<evidence type="ECO:0000313" key="1">
    <source>
        <dbReference type="EMBL" id="CAB4240786.1"/>
    </source>
</evidence>
<sequence length="58" mass="6554">MNRPGITVHHGNGKETFHPIDEAGLYVLQVVKVNDDCEKLETQVNAITYFEIGLELKE</sequence>
<dbReference type="EMBL" id="LR797815">
    <property type="protein sequence ID" value="CAB4240786.1"/>
    <property type="molecule type" value="Genomic_DNA"/>
</dbReference>
<protein>
    <submittedName>
        <fullName evidence="1">Uncharacterized protein</fullName>
    </submittedName>
</protein>
<gene>
    <name evidence="1" type="ORF">UFOVP23_16</name>
</gene>
<organism evidence="1">
    <name type="scientific">uncultured Caudovirales phage</name>
    <dbReference type="NCBI Taxonomy" id="2100421"/>
    <lineage>
        <taxon>Viruses</taxon>
        <taxon>Duplodnaviria</taxon>
        <taxon>Heunggongvirae</taxon>
        <taxon>Uroviricota</taxon>
        <taxon>Caudoviricetes</taxon>
        <taxon>Peduoviridae</taxon>
        <taxon>Maltschvirus</taxon>
        <taxon>Maltschvirus maltsch</taxon>
    </lineage>
</organism>
<reference evidence="1" key="1">
    <citation type="submission" date="2020-05" db="EMBL/GenBank/DDBJ databases">
        <authorList>
            <person name="Chiriac C."/>
            <person name="Salcher M."/>
            <person name="Ghai R."/>
            <person name="Kavagutti S V."/>
        </authorList>
    </citation>
    <scope>NUCLEOTIDE SEQUENCE</scope>
</reference>
<accession>A0A6J5TBB4</accession>